<keyword evidence="9" id="KW-1185">Reference proteome</keyword>
<evidence type="ECO:0000256" key="3">
    <source>
        <dbReference type="ARBA" id="ARBA00022824"/>
    </source>
</evidence>
<evidence type="ECO:0000259" key="6">
    <source>
        <dbReference type="Pfam" id="PF08314"/>
    </source>
</evidence>
<comment type="caution">
    <text evidence="8">The sequence shown here is derived from an EMBL/GenBank/DDBJ whole genome shotgun (WGS) entry which is preliminary data.</text>
</comment>
<gene>
    <name evidence="8" type="ORF">WJX73_010101</name>
</gene>
<keyword evidence="4" id="KW-0653">Protein transport</keyword>
<accession>A0AAW1NPM6</accession>
<dbReference type="Pfam" id="PF24520">
    <property type="entry name" value="ARM_KNTC1_1st"/>
    <property type="match status" value="1"/>
</dbReference>
<dbReference type="GO" id="GO:0006890">
    <property type="term" value="P:retrograde vesicle-mediated transport, Golgi to endoplasmic reticulum"/>
    <property type="evidence" value="ECO:0007669"/>
    <property type="project" value="InterPro"/>
</dbReference>
<evidence type="ECO:0000256" key="1">
    <source>
        <dbReference type="ARBA" id="ARBA00004240"/>
    </source>
</evidence>
<organism evidence="8 9">
    <name type="scientific">Symbiochloris irregularis</name>
    <dbReference type="NCBI Taxonomy" id="706552"/>
    <lineage>
        <taxon>Eukaryota</taxon>
        <taxon>Viridiplantae</taxon>
        <taxon>Chlorophyta</taxon>
        <taxon>core chlorophytes</taxon>
        <taxon>Trebouxiophyceae</taxon>
        <taxon>Trebouxiales</taxon>
        <taxon>Trebouxiaceae</taxon>
        <taxon>Symbiochloris</taxon>
    </lineage>
</organism>
<keyword evidence="2" id="KW-0813">Transport</keyword>
<dbReference type="InterPro" id="IPR055403">
    <property type="entry name" value="ARM_KNTC1_1st"/>
</dbReference>
<dbReference type="Pfam" id="PF08314">
    <property type="entry name" value="Sec39"/>
    <property type="match status" value="2"/>
</dbReference>
<dbReference type="AlphaFoldDB" id="A0AAW1NPM6"/>
<dbReference type="EMBL" id="JALJOQ010000144">
    <property type="protein sequence ID" value="KAK9794039.1"/>
    <property type="molecule type" value="Genomic_DNA"/>
</dbReference>
<protein>
    <recommendedName>
        <fullName evidence="10">Sec39 domain-containing protein</fullName>
    </recommendedName>
</protein>
<feature type="domain" description="Sec39" evidence="6">
    <location>
        <begin position="521"/>
        <end position="733"/>
    </location>
</feature>
<dbReference type="PANTHER" id="PTHR15922">
    <property type="entry name" value="NEUROBLASTOMA-AMPLIFIED SEQUENCE"/>
    <property type="match status" value="1"/>
</dbReference>
<dbReference type="Proteomes" id="UP001465755">
    <property type="component" value="Unassembled WGS sequence"/>
</dbReference>
<evidence type="ECO:0000256" key="2">
    <source>
        <dbReference type="ARBA" id="ARBA00022448"/>
    </source>
</evidence>
<sequence length="1030" mass="111385">DRLAPGVCLSSSGPSQEHLAAAWLLEPLRAGGFRVLKVQQQGPEDRLLKLLTAQQWQEALGFAQSHNLSADHVYRARWVAEGVTRAGITDCLAQIGNREWVVEQCMSALGPDAQTQAALLEYGLQETDVQLQSLRSGELTDATAEASGGVWGERDMEWVGRRLRLLQQRERLETVQKLCGGQFIPRAFSELRDCLAKTAAQECARALALTQLGVLLKRHARVLMPGILDILQCLPETLKPSEFEHLLPQEDAEAPPLASQADWIESQSTCQQLQAHDMYGLLLATEHLAALYLGWRPPSAVQVAKWWMERGLVVDRMTGHLGQAALYLQAGIQGGDFEACLQNCDTPLETILLEVQSAACAGTSSQRAWQVSLADYATASPNARVRMLLSPEQEPEVEADRGVLGALLSVLSPEERAARAAGILSDLAHDRLEWCASVVVAESFRLQVFESLEALSHAAVACVYAIPSGTSWTLAAEMLTTVRHALEEGYSGAEAQGPGAVRPKGNKAIGELDQAGMHVRGAELLSMLDQATSARALANADSAASMRLLRTCLARLSRAQPPTSDARWADVWRMLKELQAGVWSGISAVNMLAELCRALLRCGNWRLAQQHLLRTASHPLPPELAEQIVIAAAREYFLAANSSDATEIGQARQCLAVLSDNMAARQEADAIDGYRQLSTWGIDMLPLQFHQVVDRMEVVQRALGAHPDAYQDSGSVVKLARLLGVADRLHEVNLLLAKAAVKAVAHCGLNEMTELMERLRSPQPTVDTTMIRQLAARAIQGFPGDFAQQRQSYAASRRLALLGLSTFTLQATAGPGSGDADQLSVEVQQAQGRLFSSPWQQWQQCSSGHGSSEAAESAHQLAEKFHAQLMAASRTREQQLLAASDVRRLRVIMPHVQEGELEAALGPNASPQDSLALLLEVATHAAAAPTSTHAASHWADLSHLAARFKGQLKPAVRLMIITDGIGSSRREQAGCDADADITGTCPWPLQVVWVEAACSQGPRHTHRLAAESEPTTAGARILPSAGTGPC</sequence>
<evidence type="ECO:0000256" key="4">
    <source>
        <dbReference type="ARBA" id="ARBA00022927"/>
    </source>
</evidence>
<dbReference type="GO" id="GO:0070939">
    <property type="term" value="C:Dsl1/NZR complex"/>
    <property type="evidence" value="ECO:0007669"/>
    <property type="project" value="TreeGrafter"/>
</dbReference>
<reference evidence="8 9" key="1">
    <citation type="journal article" date="2024" name="Nat. Commun.">
        <title>Phylogenomics reveals the evolutionary origins of lichenization in chlorophyte algae.</title>
        <authorList>
            <person name="Puginier C."/>
            <person name="Libourel C."/>
            <person name="Otte J."/>
            <person name="Skaloud P."/>
            <person name="Haon M."/>
            <person name="Grisel S."/>
            <person name="Petersen M."/>
            <person name="Berrin J.G."/>
            <person name="Delaux P.M."/>
            <person name="Dal Grande F."/>
            <person name="Keller J."/>
        </authorList>
    </citation>
    <scope>NUCLEOTIDE SEQUENCE [LARGE SCALE GENOMIC DNA]</scope>
    <source>
        <strain evidence="8 9">SAG 2036</strain>
    </source>
</reference>
<evidence type="ECO:0000313" key="9">
    <source>
        <dbReference type="Proteomes" id="UP001465755"/>
    </source>
</evidence>
<evidence type="ECO:0000259" key="7">
    <source>
        <dbReference type="Pfam" id="PF24520"/>
    </source>
</evidence>
<evidence type="ECO:0008006" key="10">
    <source>
        <dbReference type="Google" id="ProtNLM"/>
    </source>
</evidence>
<dbReference type="GO" id="GO:0015031">
    <property type="term" value="P:protein transport"/>
    <property type="evidence" value="ECO:0007669"/>
    <property type="project" value="UniProtKB-KW"/>
</dbReference>
<name>A0AAW1NPM6_9CHLO</name>
<comment type="subcellular location">
    <subcellularLocation>
        <location evidence="1">Endoplasmic reticulum</location>
    </subcellularLocation>
</comment>
<evidence type="ECO:0000256" key="5">
    <source>
        <dbReference type="SAM" id="MobiDB-lite"/>
    </source>
</evidence>
<feature type="domain" description="Sec39" evidence="6">
    <location>
        <begin position="200"/>
        <end position="415"/>
    </location>
</feature>
<proteinExistence type="predicted"/>
<dbReference type="PANTHER" id="PTHR15922:SF2">
    <property type="entry name" value="NBAS SUBUNIT OF NRZ TETHERING COMPLEX"/>
    <property type="match status" value="1"/>
</dbReference>
<dbReference type="GO" id="GO:0000149">
    <property type="term" value="F:SNARE binding"/>
    <property type="evidence" value="ECO:0007669"/>
    <property type="project" value="TreeGrafter"/>
</dbReference>
<evidence type="ECO:0000313" key="8">
    <source>
        <dbReference type="EMBL" id="KAK9794039.1"/>
    </source>
</evidence>
<dbReference type="InterPro" id="IPR013244">
    <property type="entry name" value="Sec39_domain"/>
</dbReference>
<feature type="non-terminal residue" evidence="8">
    <location>
        <position position="1"/>
    </location>
</feature>
<keyword evidence="3" id="KW-0256">Endoplasmic reticulum</keyword>
<feature type="domain" description="KNTC1 first ARM-repeats" evidence="7">
    <location>
        <begin position="49"/>
        <end position="181"/>
    </location>
</feature>
<feature type="region of interest" description="Disordered" evidence="5">
    <location>
        <begin position="1006"/>
        <end position="1030"/>
    </location>
</feature>